<reference evidence="1 2" key="1">
    <citation type="submission" date="2024-07" db="EMBL/GenBank/DDBJ databases">
        <title>Section-level genome sequencing and comparative genomics of Aspergillus sections Usti and Cavernicolus.</title>
        <authorList>
            <consortium name="Lawrence Berkeley National Laboratory"/>
            <person name="Nybo J.L."/>
            <person name="Vesth T.C."/>
            <person name="Theobald S."/>
            <person name="Frisvad J.C."/>
            <person name="Larsen T.O."/>
            <person name="Kjaerboelling I."/>
            <person name="Rothschild-Mancinelli K."/>
            <person name="Lyhne E.K."/>
            <person name="Kogle M.E."/>
            <person name="Barry K."/>
            <person name="Clum A."/>
            <person name="Na H."/>
            <person name="Ledsgaard L."/>
            <person name="Lin J."/>
            <person name="Lipzen A."/>
            <person name="Kuo A."/>
            <person name="Riley R."/>
            <person name="Mondo S."/>
            <person name="Labutti K."/>
            <person name="Haridas S."/>
            <person name="Pangalinan J."/>
            <person name="Salamov A.A."/>
            <person name="Simmons B.A."/>
            <person name="Magnuson J.K."/>
            <person name="Chen J."/>
            <person name="Drula E."/>
            <person name="Henrissat B."/>
            <person name="Wiebenga A."/>
            <person name="Lubbers R.J."/>
            <person name="Gomes A.C."/>
            <person name="Makela M.R."/>
            <person name="Stajich J."/>
            <person name="Grigoriev I.V."/>
            <person name="Mortensen U.H."/>
            <person name="De Vries R.P."/>
            <person name="Baker S.E."/>
            <person name="Andersen M.R."/>
        </authorList>
    </citation>
    <scope>NUCLEOTIDE SEQUENCE [LARGE SCALE GENOMIC DNA]</scope>
    <source>
        <strain evidence="1 2">CBS 123904</strain>
    </source>
</reference>
<accession>A0ABR4IKP1</accession>
<dbReference type="Proteomes" id="UP001610446">
    <property type="component" value="Unassembled WGS sequence"/>
</dbReference>
<evidence type="ECO:0008006" key="3">
    <source>
        <dbReference type="Google" id="ProtNLM"/>
    </source>
</evidence>
<name>A0ABR4IKP1_9EURO</name>
<dbReference type="EMBL" id="JBFXLU010000372">
    <property type="protein sequence ID" value="KAL2828137.1"/>
    <property type="molecule type" value="Genomic_DNA"/>
</dbReference>
<organism evidence="1 2">
    <name type="scientific">Aspergillus pseudoustus</name>
    <dbReference type="NCBI Taxonomy" id="1810923"/>
    <lineage>
        <taxon>Eukaryota</taxon>
        <taxon>Fungi</taxon>
        <taxon>Dikarya</taxon>
        <taxon>Ascomycota</taxon>
        <taxon>Pezizomycotina</taxon>
        <taxon>Eurotiomycetes</taxon>
        <taxon>Eurotiomycetidae</taxon>
        <taxon>Eurotiales</taxon>
        <taxon>Aspergillaceae</taxon>
        <taxon>Aspergillus</taxon>
        <taxon>Aspergillus subgen. Nidulantes</taxon>
    </lineage>
</organism>
<evidence type="ECO:0000313" key="2">
    <source>
        <dbReference type="Proteomes" id="UP001610446"/>
    </source>
</evidence>
<evidence type="ECO:0000313" key="1">
    <source>
        <dbReference type="EMBL" id="KAL2828137.1"/>
    </source>
</evidence>
<gene>
    <name evidence="1" type="ORF">BJY01DRAFT_133131</name>
</gene>
<proteinExistence type="predicted"/>
<protein>
    <recommendedName>
        <fullName evidence="3">Secreted protein</fullName>
    </recommendedName>
</protein>
<sequence>MTFCLSLSFLSSHSELNARIVTIFFLHLPFSISHLAYPPCFRFEDGSWMAVFLFTYSNKCVILPSESLPLAHIVQENEDESQYKK</sequence>
<keyword evidence="2" id="KW-1185">Reference proteome</keyword>
<comment type="caution">
    <text evidence="1">The sequence shown here is derived from an EMBL/GenBank/DDBJ whole genome shotgun (WGS) entry which is preliminary data.</text>
</comment>